<dbReference type="GO" id="GO:0070403">
    <property type="term" value="F:NAD+ binding"/>
    <property type="evidence" value="ECO:0007669"/>
    <property type="project" value="InterPro"/>
</dbReference>
<dbReference type="SUPFAM" id="SSF48179">
    <property type="entry name" value="6-phosphogluconate dehydrogenase C-terminal domain-like"/>
    <property type="match status" value="1"/>
</dbReference>
<dbReference type="GO" id="GO:0006571">
    <property type="term" value="P:tyrosine biosynthetic process"/>
    <property type="evidence" value="ECO:0007669"/>
    <property type="project" value="UniProtKB-UniPathway"/>
</dbReference>
<evidence type="ECO:0000313" key="14">
    <source>
        <dbReference type="Proteomes" id="UP000051739"/>
    </source>
</evidence>
<evidence type="ECO:0000256" key="9">
    <source>
        <dbReference type="ARBA" id="ARBA00023141"/>
    </source>
</evidence>
<dbReference type="UniPathway" id="UPA00122">
    <property type="reaction ID" value="UER00961"/>
</dbReference>
<dbReference type="SUPFAM" id="SSF51735">
    <property type="entry name" value="NAD(P)-binding Rossmann-fold domains"/>
    <property type="match status" value="1"/>
</dbReference>
<comment type="caution">
    <text evidence="13">The sequence shown here is derived from an EMBL/GenBank/DDBJ whole genome shotgun (WGS) entry which is preliminary data.</text>
</comment>
<dbReference type="InterPro" id="IPR046826">
    <property type="entry name" value="PDH_N"/>
</dbReference>
<dbReference type="Pfam" id="PF02153">
    <property type="entry name" value="PDH_N"/>
    <property type="match status" value="1"/>
</dbReference>
<feature type="domain" description="Prephenate/arogenate dehydrogenase" evidence="11">
    <location>
        <begin position="2"/>
        <end position="290"/>
    </location>
</feature>
<dbReference type="GO" id="GO:0004665">
    <property type="term" value="F:prephenate dehydrogenase (NADP+) activity"/>
    <property type="evidence" value="ECO:0007669"/>
    <property type="project" value="InterPro"/>
</dbReference>
<dbReference type="SUPFAM" id="SSF55021">
    <property type="entry name" value="ACT-like"/>
    <property type="match status" value="1"/>
</dbReference>
<dbReference type="PANTHER" id="PTHR21363:SF0">
    <property type="entry name" value="PREPHENATE DEHYDROGENASE [NADP(+)]"/>
    <property type="match status" value="1"/>
</dbReference>
<evidence type="ECO:0000313" key="13">
    <source>
        <dbReference type="EMBL" id="KRM01965.1"/>
    </source>
</evidence>
<dbReference type="PROSITE" id="PS51176">
    <property type="entry name" value="PDH_ADH"/>
    <property type="match status" value="1"/>
</dbReference>
<dbReference type="Pfam" id="PF20463">
    <property type="entry name" value="PDH_C"/>
    <property type="match status" value="1"/>
</dbReference>
<dbReference type="CDD" id="cd04909">
    <property type="entry name" value="ACT_PDH-BS"/>
    <property type="match status" value="1"/>
</dbReference>
<accession>A0A0R1V918</accession>
<evidence type="ECO:0000256" key="1">
    <source>
        <dbReference type="ARBA" id="ARBA00005067"/>
    </source>
</evidence>
<dbReference type="NCBIfam" id="NF005107">
    <property type="entry name" value="PRK06545.1-5"/>
    <property type="match status" value="1"/>
</dbReference>
<dbReference type="InterPro" id="IPR050812">
    <property type="entry name" value="Preph/Arog_dehydrog"/>
</dbReference>
<evidence type="ECO:0000256" key="6">
    <source>
        <dbReference type="ARBA" id="ARBA00022605"/>
    </source>
</evidence>
<evidence type="ECO:0000256" key="7">
    <source>
        <dbReference type="ARBA" id="ARBA00023002"/>
    </source>
</evidence>
<dbReference type="InterPro" id="IPR002912">
    <property type="entry name" value="ACT_dom"/>
</dbReference>
<reference evidence="13 14" key="1">
    <citation type="journal article" date="2015" name="Genome Announc.">
        <title>Expanding the biotechnology potential of lactobacilli through comparative genomics of 213 strains and associated genera.</title>
        <authorList>
            <person name="Sun Z."/>
            <person name="Harris H.M."/>
            <person name="McCann A."/>
            <person name="Guo C."/>
            <person name="Argimon S."/>
            <person name="Zhang W."/>
            <person name="Yang X."/>
            <person name="Jeffery I.B."/>
            <person name="Cooney J.C."/>
            <person name="Kagawa T.F."/>
            <person name="Liu W."/>
            <person name="Song Y."/>
            <person name="Salvetti E."/>
            <person name="Wrobel A."/>
            <person name="Rasinkangas P."/>
            <person name="Parkhill J."/>
            <person name="Rea M.C."/>
            <person name="O'Sullivan O."/>
            <person name="Ritari J."/>
            <person name="Douillard F.P."/>
            <person name="Paul Ross R."/>
            <person name="Yang R."/>
            <person name="Briner A.E."/>
            <person name="Felis G.E."/>
            <person name="de Vos W.M."/>
            <person name="Barrangou R."/>
            <person name="Klaenhammer T.R."/>
            <person name="Caufield P.W."/>
            <person name="Cui Y."/>
            <person name="Zhang H."/>
            <person name="O'Toole P.W."/>
        </authorList>
    </citation>
    <scope>NUCLEOTIDE SEQUENCE [LARGE SCALE GENOMIC DNA]</scope>
    <source>
        <strain evidence="13 14">DSM 16045</strain>
    </source>
</reference>
<keyword evidence="9" id="KW-0057">Aromatic amino acid biosynthesis</keyword>
<comment type="similarity">
    <text evidence="2">Belongs to the prephenate/arogenate dehydrogenase family.</text>
</comment>
<dbReference type="InterPro" id="IPR003099">
    <property type="entry name" value="Prephen_DH"/>
</dbReference>
<evidence type="ECO:0000256" key="8">
    <source>
        <dbReference type="ARBA" id="ARBA00023027"/>
    </source>
</evidence>
<keyword evidence="5" id="KW-0827">Tyrosine biosynthesis</keyword>
<evidence type="ECO:0000259" key="12">
    <source>
        <dbReference type="PROSITE" id="PS51671"/>
    </source>
</evidence>
<keyword evidence="8" id="KW-0520">NAD</keyword>
<dbReference type="EC" id="1.3.1.12" evidence="3"/>
<dbReference type="InterPro" id="IPR036291">
    <property type="entry name" value="NAD(P)-bd_dom_sf"/>
</dbReference>
<dbReference type="EMBL" id="AZFN01000014">
    <property type="protein sequence ID" value="KRM01965.1"/>
    <property type="molecule type" value="Genomic_DNA"/>
</dbReference>
<dbReference type="InterPro" id="IPR008927">
    <property type="entry name" value="6-PGluconate_DH-like_C_sf"/>
</dbReference>
<dbReference type="Gene3D" id="3.40.50.720">
    <property type="entry name" value="NAD(P)-binding Rossmann-like Domain"/>
    <property type="match status" value="1"/>
</dbReference>
<organism evidence="13 14">
    <name type="scientific">Limosilactobacillus gastricus DSM 16045</name>
    <dbReference type="NCBI Taxonomy" id="1423749"/>
    <lineage>
        <taxon>Bacteria</taxon>
        <taxon>Bacillati</taxon>
        <taxon>Bacillota</taxon>
        <taxon>Bacilli</taxon>
        <taxon>Lactobacillales</taxon>
        <taxon>Lactobacillaceae</taxon>
        <taxon>Limosilactobacillus</taxon>
    </lineage>
</organism>
<dbReference type="PANTHER" id="PTHR21363">
    <property type="entry name" value="PREPHENATE DEHYDROGENASE"/>
    <property type="match status" value="1"/>
</dbReference>
<dbReference type="PROSITE" id="PS51671">
    <property type="entry name" value="ACT"/>
    <property type="match status" value="1"/>
</dbReference>
<evidence type="ECO:0000256" key="2">
    <source>
        <dbReference type="ARBA" id="ARBA00007964"/>
    </source>
</evidence>
<dbReference type="FunFam" id="3.40.50.720:FF:000208">
    <property type="entry name" value="Prephenate dehydrogenase"/>
    <property type="match status" value="1"/>
</dbReference>
<keyword evidence="6" id="KW-0028">Amino-acid biosynthesis</keyword>
<evidence type="ECO:0000256" key="5">
    <source>
        <dbReference type="ARBA" id="ARBA00022498"/>
    </source>
</evidence>
<comment type="catalytic activity">
    <reaction evidence="10">
        <text>prephenate + NAD(+) = 3-(4-hydroxyphenyl)pyruvate + CO2 + NADH</text>
        <dbReference type="Rhea" id="RHEA:13869"/>
        <dbReference type="ChEBI" id="CHEBI:16526"/>
        <dbReference type="ChEBI" id="CHEBI:29934"/>
        <dbReference type="ChEBI" id="CHEBI:36242"/>
        <dbReference type="ChEBI" id="CHEBI:57540"/>
        <dbReference type="ChEBI" id="CHEBI:57945"/>
        <dbReference type="EC" id="1.3.1.12"/>
    </reaction>
</comment>
<proteinExistence type="inferred from homology"/>
<protein>
    <recommendedName>
        <fullName evidence="4">Prephenate dehydrogenase</fullName>
        <ecNumber evidence="3">1.3.1.12</ecNumber>
    </recommendedName>
</protein>
<dbReference type="RefSeq" id="WP_056937499.1">
    <property type="nucleotide sequence ID" value="NZ_AZFN01000014.1"/>
</dbReference>
<keyword evidence="14" id="KW-1185">Reference proteome</keyword>
<evidence type="ECO:0000256" key="3">
    <source>
        <dbReference type="ARBA" id="ARBA00012068"/>
    </source>
</evidence>
<dbReference type="Gene3D" id="1.10.3660.10">
    <property type="entry name" value="6-phosphogluconate dehydrogenase C-terminal like domain"/>
    <property type="match status" value="1"/>
</dbReference>
<dbReference type="GO" id="GO:0008977">
    <property type="term" value="F:prephenate dehydrogenase (NAD+) activity"/>
    <property type="evidence" value="ECO:0007669"/>
    <property type="project" value="UniProtKB-EC"/>
</dbReference>
<dbReference type="FunFam" id="1.10.3660.10:FF:000003">
    <property type="entry name" value="Prephenate dehydrogenase"/>
    <property type="match status" value="1"/>
</dbReference>
<name>A0A0R1V918_9LACO</name>
<feature type="domain" description="ACT" evidence="12">
    <location>
        <begin position="295"/>
        <end position="364"/>
    </location>
</feature>
<sequence length="364" mass="39788">MTKVLIKGLGLIGSSLARAIRIQHPDVQILGDDLNSASLDYAMQNQVIDQVVAKWDQVAEMDVIILAGPVSQIIKDIQDLSHQSLKPGVLITDVGSTKQTVMKAAQAFKDQTVNFIGGHPMAGSHKTGVWAGRANLFENAFYFQIPLNAASAQQLTKLQDLLAATNAKWLQVTAPQHDKIVAQISHVPHVIASALVNQTEATFQGDPLGMRLAAGGFKSITRIASADPTMWSAILLNNPTMIKEQLHQFQAELTTVEKWIEQGDQAAIFDFFKQAKVSRDQLGPDKVGAVPGQYDLFVNIADQVGALADVTRRVSQAGLNLVNLHILEIREEIDGILQLTFSTANDREQARQVLRDYEIITKGE</sequence>
<dbReference type="Proteomes" id="UP000051739">
    <property type="component" value="Unassembled WGS sequence"/>
</dbReference>
<dbReference type="InterPro" id="IPR046825">
    <property type="entry name" value="PDH_C"/>
</dbReference>
<comment type="pathway">
    <text evidence="1">Amino-acid biosynthesis; L-tyrosine biosynthesis; (4-hydroxyphenyl)pyruvate from prephenate (NAD(+) route): step 1/1.</text>
</comment>
<keyword evidence="7" id="KW-0560">Oxidoreductase</keyword>
<gene>
    <name evidence="13" type="ORF">FC60_GL000449</name>
</gene>
<evidence type="ECO:0000256" key="4">
    <source>
        <dbReference type="ARBA" id="ARBA00016891"/>
    </source>
</evidence>
<evidence type="ECO:0000259" key="11">
    <source>
        <dbReference type="PROSITE" id="PS51176"/>
    </source>
</evidence>
<dbReference type="PATRIC" id="fig|1423749.3.peg.452"/>
<dbReference type="InterPro" id="IPR045865">
    <property type="entry name" value="ACT-like_dom_sf"/>
</dbReference>
<dbReference type="AlphaFoldDB" id="A0A0R1V918"/>
<evidence type="ECO:0000256" key="10">
    <source>
        <dbReference type="ARBA" id="ARBA00049260"/>
    </source>
</evidence>